<dbReference type="PRINTS" id="PR00454">
    <property type="entry name" value="ETSDOMAIN"/>
</dbReference>
<dbReference type="AlphaFoldDB" id="A0AAD9P773"/>
<dbReference type="InterPro" id="IPR036390">
    <property type="entry name" value="WH_DNA-bd_sf"/>
</dbReference>
<dbReference type="InterPro" id="IPR046328">
    <property type="entry name" value="ETS_fam"/>
</dbReference>
<comment type="caution">
    <text evidence="9">The sequence shown here is derived from an EMBL/GenBank/DDBJ whole genome shotgun (WGS) entry which is preliminary data.</text>
</comment>
<feature type="region of interest" description="Disordered" evidence="7">
    <location>
        <begin position="237"/>
        <end position="273"/>
    </location>
</feature>
<organism evidence="9 10">
    <name type="scientific">Ridgeia piscesae</name>
    <name type="common">Tubeworm</name>
    <dbReference type="NCBI Taxonomy" id="27915"/>
    <lineage>
        <taxon>Eukaryota</taxon>
        <taxon>Metazoa</taxon>
        <taxon>Spiralia</taxon>
        <taxon>Lophotrochozoa</taxon>
        <taxon>Annelida</taxon>
        <taxon>Polychaeta</taxon>
        <taxon>Sedentaria</taxon>
        <taxon>Canalipalpata</taxon>
        <taxon>Sabellida</taxon>
        <taxon>Siboglinidae</taxon>
        <taxon>Ridgeia</taxon>
    </lineage>
</organism>
<dbReference type="GO" id="GO:0005634">
    <property type="term" value="C:nucleus"/>
    <property type="evidence" value="ECO:0007669"/>
    <property type="project" value="UniProtKB-SubCell"/>
</dbReference>
<feature type="region of interest" description="Disordered" evidence="7">
    <location>
        <begin position="308"/>
        <end position="361"/>
    </location>
</feature>
<dbReference type="Proteomes" id="UP001209878">
    <property type="component" value="Unassembled WGS sequence"/>
</dbReference>
<dbReference type="GO" id="GO:0000981">
    <property type="term" value="F:DNA-binding transcription factor activity, RNA polymerase II-specific"/>
    <property type="evidence" value="ECO:0007669"/>
    <property type="project" value="TreeGrafter"/>
</dbReference>
<evidence type="ECO:0000259" key="8">
    <source>
        <dbReference type="PROSITE" id="PS50061"/>
    </source>
</evidence>
<proteinExistence type="inferred from homology"/>
<evidence type="ECO:0000256" key="3">
    <source>
        <dbReference type="ARBA" id="ARBA00022473"/>
    </source>
</evidence>
<dbReference type="GO" id="GO:0040034">
    <property type="term" value="P:regulation of development, heterochronic"/>
    <property type="evidence" value="ECO:0007669"/>
    <property type="project" value="UniProtKB-ARBA"/>
</dbReference>
<keyword evidence="3" id="KW-0217">Developmental protein</keyword>
<dbReference type="FunFam" id="1.10.10.10:FF:000411">
    <property type="entry name" value="Ecdysone-induced protein 74EF isoform A"/>
    <property type="match status" value="1"/>
</dbReference>
<accession>A0AAD9P773</accession>
<evidence type="ECO:0000256" key="5">
    <source>
        <dbReference type="ARBA" id="ARBA00023242"/>
    </source>
</evidence>
<keyword evidence="4 6" id="KW-0238">DNA-binding</keyword>
<evidence type="ECO:0000313" key="10">
    <source>
        <dbReference type="Proteomes" id="UP001209878"/>
    </source>
</evidence>
<evidence type="ECO:0000256" key="2">
    <source>
        <dbReference type="ARBA" id="ARBA00005562"/>
    </source>
</evidence>
<dbReference type="InterPro" id="IPR036388">
    <property type="entry name" value="WH-like_DNA-bd_sf"/>
</dbReference>
<dbReference type="GO" id="GO:0030154">
    <property type="term" value="P:cell differentiation"/>
    <property type="evidence" value="ECO:0007669"/>
    <property type="project" value="TreeGrafter"/>
</dbReference>
<dbReference type="GO" id="GO:0043565">
    <property type="term" value="F:sequence-specific DNA binding"/>
    <property type="evidence" value="ECO:0007669"/>
    <property type="project" value="InterPro"/>
</dbReference>
<dbReference type="Pfam" id="PF00178">
    <property type="entry name" value="Ets"/>
    <property type="match status" value="1"/>
</dbReference>
<dbReference type="PANTHER" id="PTHR11849:SF191">
    <property type="entry name" value="ECDYSONE-INDUCED PROTEIN 74EF ISOFORM B"/>
    <property type="match status" value="1"/>
</dbReference>
<comment type="subcellular location">
    <subcellularLocation>
        <location evidence="1 6">Nucleus</location>
    </subcellularLocation>
</comment>
<dbReference type="InterPro" id="IPR000418">
    <property type="entry name" value="Ets_dom"/>
</dbReference>
<evidence type="ECO:0000256" key="6">
    <source>
        <dbReference type="RuleBase" id="RU004019"/>
    </source>
</evidence>
<feature type="region of interest" description="Disordered" evidence="7">
    <location>
        <begin position="143"/>
        <end position="169"/>
    </location>
</feature>
<dbReference type="SMART" id="SM00413">
    <property type="entry name" value="ETS"/>
    <property type="match status" value="1"/>
</dbReference>
<dbReference type="PROSITE" id="PS00345">
    <property type="entry name" value="ETS_DOMAIN_1"/>
    <property type="match status" value="1"/>
</dbReference>
<reference evidence="9" key="1">
    <citation type="journal article" date="2023" name="Mol. Biol. Evol.">
        <title>Third-Generation Sequencing Reveals the Adaptive Role of the Epigenome in Three Deep-Sea Polychaetes.</title>
        <authorList>
            <person name="Perez M."/>
            <person name="Aroh O."/>
            <person name="Sun Y."/>
            <person name="Lan Y."/>
            <person name="Juniper S.K."/>
            <person name="Young C.R."/>
            <person name="Angers B."/>
            <person name="Qian P.Y."/>
        </authorList>
    </citation>
    <scope>NUCLEOTIDE SEQUENCE</scope>
    <source>
        <strain evidence="9">R07B-5</strain>
    </source>
</reference>
<comment type="similarity">
    <text evidence="2 6">Belongs to the ETS family.</text>
</comment>
<gene>
    <name evidence="9" type="ORF">NP493_112g01029</name>
</gene>
<feature type="compositionally biased region" description="Pro residues" evidence="7">
    <location>
        <begin position="143"/>
        <end position="155"/>
    </location>
</feature>
<dbReference type="PROSITE" id="PS50061">
    <property type="entry name" value="ETS_DOMAIN_3"/>
    <property type="match status" value="1"/>
</dbReference>
<dbReference type="SUPFAM" id="SSF46785">
    <property type="entry name" value="Winged helix' DNA-binding domain"/>
    <property type="match status" value="1"/>
</dbReference>
<keyword evidence="10" id="KW-1185">Reference proteome</keyword>
<evidence type="ECO:0000256" key="7">
    <source>
        <dbReference type="SAM" id="MobiDB-lite"/>
    </source>
</evidence>
<evidence type="ECO:0000313" key="9">
    <source>
        <dbReference type="EMBL" id="KAK2189246.1"/>
    </source>
</evidence>
<feature type="domain" description="ETS" evidence="8">
    <location>
        <begin position="368"/>
        <end position="450"/>
    </location>
</feature>
<dbReference type="EMBL" id="JAODUO010000111">
    <property type="protein sequence ID" value="KAK2189246.1"/>
    <property type="molecule type" value="Genomic_DNA"/>
</dbReference>
<evidence type="ECO:0000256" key="1">
    <source>
        <dbReference type="ARBA" id="ARBA00004123"/>
    </source>
</evidence>
<dbReference type="PANTHER" id="PTHR11849">
    <property type="entry name" value="ETS"/>
    <property type="match status" value="1"/>
</dbReference>
<protein>
    <recommendedName>
        <fullName evidence="8">ETS domain-containing protein</fullName>
    </recommendedName>
</protein>
<name>A0AAD9P773_RIDPI</name>
<evidence type="ECO:0000256" key="4">
    <source>
        <dbReference type="ARBA" id="ARBA00023125"/>
    </source>
</evidence>
<dbReference type="Gene3D" id="1.10.10.10">
    <property type="entry name" value="Winged helix-like DNA-binding domain superfamily/Winged helix DNA-binding domain"/>
    <property type="match status" value="1"/>
</dbReference>
<keyword evidence="5 6" id="KW-0539">Nucleus</keyword>
<sequence>MCACVLPVVPAPMGHMSDMMPGVLDLSIPVKVKQELKEDIVVRVKQEIVDECYDVVSGDGEQDEPLNLSVKRQHDSDNEDVSPYGRNFKKRILKRYYVDACEKQQKNGRQMAAEALMSMPSPSNTLDSKLYLQSLLQRAPPAPFTLPPASLPPSPADSGVSVSDHETNEDTKYRVTPVSSAGAYTATSVVTPTFCQMSVAMSNHHTRPVGHFSHDAHIAMRPDGPYPLSLATDSLHSPLLSSPTKPPGLTAGNPTDLTGYPNHPPFHHQPPHLLGDSVPMCQLPVTVAEAANGADMHHIDGLPMHIQHYQQHSPPSGADTDTYSCSQSGMSDSESLPSRTPKSGKGRKPKNPNGLSMPAKRRRAGTSTYLWEFLLQLLQNHEYCPRLIKWTNRPQGIFKLIDSKSVSRLWGLHKNKPDMNYETMGRALRYYYARGILNKVDGQRLVYQFAEIPQNIIEIDCGHPTSSVTHKATPTG</sequence>
<feature type="compositionally biased region" description="Polar residues" evidence="7">
    <location>
        <begin position="308"/>
        <end position="341"/>
    </location>
</feature>
<dbReference type="PROSITE" id="PS00346">
    <property type="entry name" value="ETS_DOMAIN_2"/>
    <property type="match status" value="1"/>
</dbReference>